<keyword evidence="2 3" id="KW-0067">ATP-binding</keyword>
<dbReference type="InterPro" id="IPR011009">
    <property type="entry name" value="Kinase-like_dom_sf"/>
</dbReference>
<evidence type="ECO:0000313" key="7">
    <source>
        <dbReference type="EMBL" id="EPZ34831.1"/>
    </source>
</evidence>
<keyword evidence="4" id="KW-0723">Serine/threonine-protein kinase</keyword>
<dbReference type="STRING" id="988480.A0A075B1I3"/>
<comment type="similarity">
    <text evidence="4">Belongs to the protein kinase superfamily.</text>
</comment>
<dbReference type="PROSITE" id="PS00107">
    <property type="entry name" value="PROTEIN_KINASE_ATP"/>
    <property type="match status" value="1"/>
</dbReference>
<evidence type="ECO:0000313" key="9">
    <source>
        <dbReference type="Proteomes" id="UP000030755"/>
    </source>
</evidence>
<protein>
    <submittedName>
        <fullName evidence="8">Kinase-like protein</fullName>
    </submittedName>
    <submittedName>
        <fullName evidence="7">Protein kinase, ATP binding site domain-containing protein</fullName>
    </submittedName>
</protein>
<dbReference type="AlphaFoldDB" id="A0A075B1I3"/>
<feature type="domain" description="Protein kinase" evidence="6">
    <location>
        <begin position="154"/>
        <end position="428"/>
    </location>
</feature>
<dbReference type="Gene3D" id="1.10.510.10">
    <property type="entry name" value="Transferase(Phosphotransferase) domain 1"/>
    <property type="match status" value="1"/>
</dbReference>
<dbReference type="Proteomes" id="UP000030755">
    <property type="component" value="Unassembled WGS sequence"/>
</dbReference>
<accession>A0A075B1I3</accession>
<reference evidence="10" key="2">
    <citation type="journal article" date="2018" name="Nat. Microbiol.">
        <title>Leveraging single-cell genomics to expand the fungal tree of life.</title>
        <authorList>
            <person name="Ahrendt S.R."/>
            <person name="Quandt C.A."/>
            <person name="Ciobanu D."/>
            <person name="Clum A."/>
            <person name="Salamov A."/>
            <person name="Andreopoulos B."/>
            <person name="Cheng J.F."/>
            <person name="Woyke T."/>
            <person name="Pelin A."/>
            <person name="Henrissat B."/>
            <person name="Reynolds N.K."/>
            <person name="Benny G.L."/>
            <person name="Smith M.E."/>
            <person name="James T.Y."/>
            <person name="Grigoriev I.V."/>
        </authorList>
    </citation>
    <scope>NUCLEOTIDE SEQUENCE [LARGE SCALE GENOMIC DNA]</scope>
    <source>
        <strain evidence="10">CSF55</strain>
    </source>
</reference>
<organism evidence="7 9">
    <name type="scientific">Rozella allomycis (strain CSF55)</name>
    <dbReference type="NCBI Taxonomy" id="988480"/>
    <lineage>
        <taxon>Eukaryota</taxon>
        <taxon>Fungi</taxon>
        <taxon>Fungi incertae sedis</taxon>
        <taxon>Cryptomycota</taxon>
        <taxon>Cryptomycota incertae sedis</taxon>
        <taxon>Rozella</taxon>
    </lineage>
</organism>
<dbReference type="InterPro" id="IPR000719">
    <property type="entry name" value="Prot_kinase_dom"/>
</dbReference>
<dbReference type="GO" id="GO:0004674">
    <property type="term" value="F:protein serine/threonine kinase activity"/>
    <property type="evidence" value="ECO:0007669"/>
    <property type="project" value="UniProtKB-KW"/>
</dbReference>
<sequence length="428" mass="48511">MTAASSVAFPITTVLVGSATGATVLAAMLGILVYFRRRKQGLKRNNKTKKQLALSGVNLLQNKSRENISQKLKIDPIIVKDSIKFKNENKLYFDPDKTYNIVNMNDVSQFIAKVIRKDSDATMSKTIDVSNTTILDNISVPGYMILDFKNDLILDLKSNLGSGATAQAVVSGKLLNDLFIFRSETRDVAIKYYNDSEDLADLYFEIAIMKNIAKFVGYSIEPRAVVMKKYEASLHDVIHNWKSPISIEQLMLSAKDIIFGLNEMHSTGLVHFDVKPKNVLIQFDKKPFFTCYLCDFGFSNVLGSKSSRKKLVAGLKGQVKIGMTSAYAAPEMIHRMYSDDPIPEVSDKDFAIDIYAYCISVYELLTRKDPWPNKTEKQIIEDVYIKKLTPQFLNISKFDGNFRGWNFNPNFRPSTSDFIRYFESNENK</sequence>
<dbReference type="InterPro" id="IPR050167">
    <property type="entry name" value="Ser_Thr_protein_kinase"/>
</dbReference>
<dbReference type="EMBL" id="ML005572">
    <property type="protein sequence ID" value="RKP18069.1"/>
    <property type="molecule type" value="Genomic_DNA"/>
</dbReference>
<dbReference type="InterPro" id="IPR008271">
    <property type="entry name" value="Ser/Thr_kinase_AS"/>
</dbReference>
<feature type="binding site" evidence="3">
    <location>
        <position position="191"/>
    </location>
    <ligand>
        <name>ATP</name>
        <dbReference type="ChEBI" id="CHEBI:30616"/>
    </ligand>
</feature>
<dbReference type="InterPro" id="IPR017441">
    <property type="entry name" value="Protein_kinase_ATP_BS"/>
</dbReference>
<gene>
    <name evidence="7" type="ORF">O9G_002429</name>
    <name evidence="8" type="ORF">ROZALSC1DRAFT_30193</name>
</gene>
<dbReference type="SUPFAM" id="SSF56112">
    <property type="entry name" value="Protein kinase-like (PK-like)"/>
    <property type="match status" value="1"/>
</dbReference>
<evidence type="ECO:0000256" key="3">
    <source>
        <dbReference type="PROSITE-ProRule" id="PRU10141"/>
    </source>
</evidence>
<feature type="transmembrane region" description="Helical" evidence="5">
    <location>
        <begin position="12"/>
        <end position="35"/>
    </location>
</feature>
<dbReference type="GO" id="GO:0005524">
    <property type="term" value="F:ATP binding"/>
    <property type="evidence" value="ECO:0007669"/>
    <property type="project" value="UniProtKB-UniRule"/>
</dbReference>
<evidence type="ECO:0000256" key="1">
    <source>
        <dbReference type="ARBA" id="ARBA00022741"/>
    </source>
</evidence>
<evidence type="ECO:0000313" key="8">
    <source>
        <dbReference type="EMBL" id="RKP18069.1"/>
    </source>
</evidence>
<evidence type="ECO:0000259" key="6">
    <source>
        <dbReference type="PROSITE" id="PS50011"/>
    </source>
</evidence>
<keyword evidence="7" id="KW-0418">Kinase</keyword>
<dbReference type="GO" id="GO:0007165">
    <property type="term" value="P:signal transduction"/>
    <property type="evidence" value="ECO:0007669"/>
    <property type="project" value="TreeGrafter"/>
</dbReference>
<keyword evidence="9" id="KW-1185">Reference proteome</keyword>
<evidence type="ECO:0000256" key="4">
    <source>
        <dbReference type="RuleBase" id="RU000304"/>
    </source>
</evidence>
<reference evidence="7 9" key="1">
    <citation type="journal article" date="2013" name="Curr. Biol.">
        <title>Shared signatures of parasitism and phylogenomics unite Cryptomycota and microsporidia.</title>
        <authorList>
            <person name="James T.Y."/>
            <person name="Pelin A."/>
            <person name="Bonen L."/>
            <person name="Ahrendt S."/>
            <person name="Sain D."/>
            <person name="Corradi N."/>
            <person name="Stajich J.E."/>
        </authorList>
    </citation>
    <scope>NUCLEOTIDE SEQUENCE [LARGE SCALE GENOMIC DNA]</scope>
    <source>
        <strain evidence="7">CSF55</strain>
        <strain evidence="7">CSF55</strain>
    </source>
</reference>
<dbReference type="PANTHER" id="PTHR23257">
    <property type="entry name" value="SERINE-THREONINE PROTEIN KINASE"/>
    <property type="match status" value="1"/>
</dbReference>
<keyword evidence="5" id="KW-0472">Membrane</keyword>
<keyword evidence="1 3" id="KW-0547">Nucleotide-binding</keyword>
<evidence type="ECO:0000313" key="10">
    <source>
        <dbReference type="Proteomes" id="UP000281549"/>
    </source>
</evidence>
<dbReference type="EMBL" id="KE560907">
    <property type="protein sequence ID" value="EPZ34831.1"/>
    <property type="molecule type" value="Genomic_DNA"/>
</dbReference>
<name>A0A075B1I3_ROZAC</name>
<keyword evidence="5" id="KW-1133">Transmembrane helix</keyword>
<dbReference type="OrthoDB" id="26722at2759"/>
<reference evidence="8" key="3">
    <citation type="submission" date="2018-08" db="EMBL/GenBank/DDBJ databases">
        <title>Leveraging single-cell genomics to expand the Fungal Tree of Life.</title>
        <authorList>
            <consortium name="DOE Joint Genome Institute"/>
            <person name="Ahrendt S.R."/>
            <person name="Quandt C.A."/>
            <person name="Ciobanu D."/>
            <person name="Clum A."/>
            <person name="Salamov A."/>
            <person name="Andreopoulos B."/>
            <person name="Cheng J.-F."/>
            <person name="Woyke T."/>
            <person name="Pelin A."/>
            <person name="Henrissat B."/>
            <person name="Reynolds N."/>
            <person name="Benny G.L."/>
            <person name="Smith M.E."/>
            <person name="James T.Y."/>
            <person name="Grigoriev I.V."/>
        </authorList>
    </citation>
    <scope>NUCLEOTIDE SEQUENCE</scope>
    <source>
        <strain evidence="8">CSF55</strain>
    </source>
</reference>
<evidence type="ECO:0000256" key="5">
    <source>
        <dbReference type="SAM" id="Phobius"/>
    </source>
</evidence>
<keyword evidence="7" id="KW-0808">Transferase</keyword>
<dbReference type="PROSITE" id="PS00108">
    <property type="entry name" value="PROTEIN_KINASE_ST"/>
    <property type="match status" value="1"/>
</dbReference>
<dbReference type="Proteomes" id="UP000281549">
    <property type="component" value="Unassembled WGS sequence"/>
</dbReference>
<proteinExistence type="inferred from homology"/>
<dbReference type="HOGENOM" id="CLU_641165_0_0_1"/>
<dbReference type="GO" id="GO:0005737">
    <property type="term" value="C:cytoplasm"/>
    <property type="evidence" value="ECO:0007669"/>
    <property type="project" value="TreeGrafter"/>
</dbReference>
<dbReference type="Pfam" id="PF00069">
    <property type="entry name" value="Pkinase"/>
    <property type="match status" value="1"/>
</dbReference>
<dbReference type="SMART" id="SM00220">
    <property type="entry name" value="S_TKc"/>
    <property type="match status" value="1"/>
</dbReference>
<evidence type="ECO:0000256" key="2">
    <source>
        <dbReference type="ARBA" id="ARBA00022840"/>
    </source>
</evidence>
<dbReference type="PROSITE" id="PS50011">
    <property type="entry name" value="PROTEIN_KINASE_DOM"/>
    <property type="match status" value="1"/>
</dbReference>
<keyword evidence="5" id="KW-0812">Transmembrane</keyword>